<comment type="caution">
    <text evidence="6">The sequence shown here is derived from an EMBL/GenBank/DDBJ whole genome shotgun (WGS) entry which is preliminary data.</text>
</comment>
<keyword evidence="2 4" id="KW-0195">Cyclin</keyword>
<keyword evidence="1" id="KW-0132">Cell division</keyword>
<feature type="domain" description="Cyclin-like" evidence="5">
    <location>
        <begin position="55"/>
        <end position="137"/>
    </location>
</feature>
<dbReference type="InterPro" id="IPR036915">
    <property type="entry name" value="Cyclin-like_sf"/>
</dbReference>
<dbReference type="InterPro" id="IPR046965">
    <property type="entry name" value="Cyclin_A/B-like"/>
</dbReference>
<dbReference type="PANTHER" id="PTHR10177">
    <property type="entry name" value="CYCLINS"/>
    <property type="match status" value="1"/>
</dbReference>
<keyword evidence="3" id="KW-0131">Cell cycle</keyword>
<evidence type="ECO:0000259" key="5">
    <source>
        <dbReference type="SMART" id="SM00385"/>
    </source>
</evidence>
<dbReference type="CDD" id="cd20537">
    <property type="entry name" value="CYCLIN_CCNO-like_rpt2"/>
    <property type="match status" value="1"/>
</dbReference>
<evidence type="ECO:0000313" key="7">
    <source>
        <dbReference type="Proteomes" id="UP000265618"/>
    </source>
</evidence>
<dbReference type="SUPFAM" id="SSF47954">
    <property type="entry name" value="Cyclin-like"/>
    <property type="match status" value="2"/>
</dbReference>
<organism evidence="6 7">
    <name type="scientific">Kipferlia bialata</name>
    <dbReference type="NCBI Taxonomy" id="797122"/>
    <lineage>
        <taxon>Eukaryota</taxon>
        <taxon>Metamonada</taxon>
        <taxon>Carpediemonas-like organisms</taxon>
        <taxon>Kipferlia</taxon>
    </lineage>
</organism>
<keyword evidence="7" id="KW-1185">Reference proteome</keyword>
<protein>
    <recommendedName>
        <fullName evidence="5">Cyclin-like domain-containing protein</fullName>
    </recommendedName>
</protein>
<evidence type="ECO:0000313" key="6">
    <source>
        <dbReference type="EMBL" id="GIQ90301.1"/>
    </source>
</evidence>
<comment type="similarity">
    <text evidence="4">Belongs to the cyclin family.</text>
</comment>
<dbReference type="PIRSF" id="PIRSF001771">
    <property type="entry name" value="Cyclin_A_B_D_E"/>
    <property type="match status" value="1"/>
</dbReference>
<dbReference type="InterPro" id="IPR039361">
    <property type="entry name" value="Cyclin"/>
</dbReference>
<name>A0A9K3D7C6_9EUKA</name>
<dbReference type="Pfam" id="PF02984">
    <property type="entry name" value="Cyclin_C"/>
    <property type="match status" value="1"/>
</dbReference>
<feature type="non-terminal residue" evidence="6">
    <location>
        <position position="1"/>
    </location>
</feature>
<dbReference type="Proteomes" id="UP000265618">
    <property type="component" value="Unassembled WGS sequence"/>
</dbReference>
<evidence type="ECO:0000256" key="3">
    <source>
        <dbReference type="ARBA" id="ARBA00023306"/>
    </source>
</evidence>
<dbReference type="Pfam" id="PF00134">
    <property type="entry name" value="Cyclin_N"/>
    <property type="match status" value="1"/>
</dbReference>
<dbReference type="GO" id="GO:0044772">
    <property type="term" value="P:mitotic cell cycle phase transition"/>
    <property type="evidence" value="ECO:0007669"/>
    <property type="project" value="InterPro"/>
</dbReference>
<dbReference type="InterPro" id="IPR006671">
    <property type="entry name" value="Cyclin_N"/>
</dbReference>
<proteinExistence type="inferred from homology"/>
<dbReference type="EMBL" id="BDIP01006013">
    <property type="protein sequence ID" value="GIQ90301.1"/>
    <property type="molecule type" value="Genomic_DNA"/>
</dbReference>
<dbReference type="SMART" id="SM00385">
    <property type="entry name" value="CYCLIN"/>
    <property type="match status" value="2"/>
</dbReference>
<dbReference type="AlphaFoldDB" id="A0A9K3D7C6"/>
<dbReference type="GO" id="GO:0051301">
    <property type="term" value="P:cell division"/>
    <property type="evidence" value="ECO:0007669"/>
    <property type="project" value="UniProtKB-KW"/>
</dbReference>
<feature type="domain" description="Cyclin-like" evidence="5">
    <location>
        <begin position="182"/>
        <end position="244"/>
    </location>
</feature>
<evidence type="ECO:0000256" key="4">
    <source>
        <dbReference type="RuleBase" id="RU000383"/>
    </source>
</evidence>
<dbReference type="Gene3D" id="1.10.472.10">
    <property type="entry name" value="Cyclin-like"/>
    <property type="match status" value="2"/>
</dbReference>
<sequence>MDDTSAYDPLRTNEYTREIFQSMVEKETSLLLEEDFLKKTQTTGISGKDRATLLNWLVGVHGRLSIPTESLWLMVSYFDHYLAKKKINPDHLLLVGGACLLLACKWEQQRPGIIDELIPSFKSCGDKFRAKCRCQNAYRARGLDKDHKVPFCANCTKNAMMSIERDVWAKLDHSLNHPTAVVYIRRFSMAVQARDAARYMAFYFAELCFLDSTLNKYRQSRIAAACLSLAQQVTGKSGWSDTHQ</sequence>
<accession>A0A9K3D7C6</accession>
<dbReference type="OrthoDB" id="5590282at2759"/>
<dbReference type="InterPro" id="IPR004367">
    <property type="entry name" value="Cyclin_C-dom"/>
</dbReference>
<dbReference type="InterPro" id="IPR013763">
    <property type="entry name" value="Cyclin-like_dom"/>
</dbReference>
<evidence type="ECO:0000256" key="2">
    <source>
        <dbReference type="ARBA" id="ARBA00023127"/>
    </source>
</evidence>
<gene>
    <name evidence="6" type="ORF">KIPB_013042</name>
</gene>
<dbReference type="GO" id="GO:0016538">
    <property type="term" value="F:cyclin-dependent protein serine/threonine kinase regulator activity"/>
    <property type="evidence" value="ECO:0007669"/>
    <property type="project" value="InterPro"/>
</dbReference>
<reference evidence="6 7" key="1">
    <citation type="journal article" date="2018" name="PLoS ONE">
        <title>The draft genome of Kipferlia bialata reveals reductive genome evolution in fornicate parasites.</title>
        <authorList>
            <person name="Tanifuji G."/>
            <person name="Takabayashi S."/>
            <person name="Kume K."/>
            <person name="Takagi M."/>
            <person name="Nakayama T."/>
            <person name="Kamikawa R."/>
            <person name="Inagaki Y."/>
            <person name="Hashimoto T."/>
        </authorList>
    </citation>
    <scope>NUCLEOTIDE SEQUENCE [LARGE SCALE GENOMIC DNA]</scope>
    <source>
        <strain evidence="6">NY0173</strain>
    </source>
</reference>
<evidence type="ECO:0000256" key="1">
    <source>
        <dbReference type="ARBA" id="ARBA00022618"/>
    </source>
</evidence>